<dbReference type="Proteomes" id="UP000593892">
    <property type="component" value="Chromosome"/>
</dbReference>
<dbReference type="AlphaFoldDB" id="A0A7S7NM39"/>
<dbReference type="SUPFAM" id="SSF46785">
    <property type="entry name" value="Winged helix' DNA-binding domain"/>
    <property type="match status" value="1"/>
</dbReference>
<dbReference type="Gene3D" id="1.10.10.10">
    <property type="entry name" value="Winged helix-like DNA-binding domain superfamily/Winged helix DNA-binding domain"/>
    <property type="match status" value="1"/>
</dbReference>
<protein>
    <submittedName>
        <fullName evidence="2">PadR family transcriptional regulator</fullName>
    </submittedName>
</protein>
<gene>
    <name evidence="2" type="ORF">IRI77_25330</name>
</gene>
<dbReference type="InterPro" id="IPR052509">
    <property type="entry name" value="Metal_resp_DNA-bind_regulator"/>
</dbReference>
<proteinExistence type="predicted"/>
<feature type="domain" description="Transcription regulator PadR N-terminal" evidence="1">
    <location>
        <begin position="18"/>
        <end position="91"/>
    </location>
</feature>
<sequence>MKQPEYPELLPGTLYMMVLRTLTRGPLHGYAIAKRIKEASREGLVVEEGSLYPALNRMVVKGWLTAEWGVSENNRKARFYQLTTEGAKQLEREAGEFDRLVRAIQLVMKSA</sequence>
<evidence type="ECO:0000259" key="1">
    <source>
        <dbReference type="Pfam" id="PF03551"/>
    </source>
</evidence>
<dbReference type="EMBL" id="CP063849">
    <property type="protein sequence ID" value="QOY86113.1"/>
    <property type="molecule type" value="Genomic_DNA"/>
</dbReference>
<reference evidence="2 3" key="1">
    <citation type="submission" date="2020-10" db="EMBL/GenBank/DDBJ databases">
        <title>Complete genome sequence of Paludibaculum fermentans P105T, a facultatively anaerobic acidobacterium capable of dissimilatory Fe(III) reduction.</title>
        <authorList>
            <person name="Dedysh S.N."/>
            <person name="Beletsky A.V."/>
            <person name="Kulichevskaya I.S."/>
            <person name="Mardanov A.V."/>
            <person name="Ravin N.V."/>
        </authorList>
    </citation>
    <scope>NUCLEOTIDE SEQUENCE [LARGE SCALE GENOMIC DNA]</scope>
    <source>
        <strain evidence="2 3">P105</strain>
    </source>
</reference>
<dbReference type="InterPro" id="IPR017799">
    <property type="entry name" value="Tscrpt_reg_PadR_acidobac-type"/>
</dbReference>
<dbReference type="PANTHER" id="PTHR33169">
    <property type="entry name" value="PADR-FAMILY TRANSCRIPTIONAL REGULATOR"/>
    <property type="match status" value="1"/>
</dbReference>
<dbReference type="InterPro" id="IPR005149">
    <property type="entry name" value="Tscrpt_reg_PadR_N"/>
</dbReference>
<dbReference type="Pfam" id="PF03551">
    <property type="entry name" value="PadR"/>
    <property type="match status" value="1"/>
</dbReference>
<organism evidence="2 3">
    <name type="scientific">Paludibaculum fermentans</name>
    <dbReference type="NCBI Taxonomy" id="1473598"/>
    <lineage>
        <taxon>Bacteria</taxon>
        <taxon>Pseudomonadati</taxon>
        <taxon>Acidobacteriota</taxon>
        <taxon>Terriglobia</taxon>
        <taxon>Bryobacterales</taxon>
        <taxon>Bryobacteraceae</taxon>
        <taxon>Paludibaculum</taxon>
    </lineage>
</organism>
<dbReference type="NCBIfam" id="TIGR03433">
    <property type="entry name" value="padR_acidobact"/>
    <property type="match status" value="1"/>
</dbReference>
<dbReference type="InterPro" id="IPR036388">
    <property type="entry name" value="WH-like_DNA-bd_sf"/>
</dbReference>
<accession>A0A7S7NM39</accession>
<name>A0A7S7NM39_PALFE</name>
<evidence type="ECO:0000313" key="2">
    <source>
        <dbReference type="EMBL" id="QOY86113.1"/>
    </source>
</evidence>
<dbReference type="RefSeq" id="WP_194447782.1">
    <property type="nucleotide sequence ID" value="NZ_CP063849.1"/>
</dbReference>
<keyword evidence="3" id="KW-1185">Reference proteome</keyword>
<evidence type="ECO:0000313" key="3">
    <source>
        <dbReference type="Proteomes" id="UP000593892"/>
    </source>
</evidence>
<dbReference type="KEGG" id="pfer:IRI77_25330"/>
<dbReference type="PANTHER" id="PTHR33169:SF14">
    <property type="entry name" value="TRANSCRIPTIONAL REGULATOR RV3488"/>
    <property type="match status" value="1"/>
</dbReference>
<dbReference type="InterPro" id="IPR036390">
    <property type="entry name" value="WH_DNA-bd_sf"/>
</dbReference>